<dbReference type="PANTHER" id="PTHR46696:SF1">
    <property type="entry name" value="CYTOCHROME P450 YJIB-RELATED"/>
    <property type="match status" value="1"/>
</dbReference>
<keyword evidence="2 7" id="KW-0349">Heme</keyword>
<dbReference type="PRINTS" id="PR00385">
    <property type="entry name" value="P450"/>
</dbReference>
<keyword evidence="5 7" id="KW-0408">Iron</keyword>
<dbReference type="AlphaFoldDB" id="A0A495W3S2"/>
<dbReference type="PROSITE" id="PS00086">
    <property type="entry name" value="CYTOCHROME_P450"/>
    <property type="match status" value="1"/>
</dbReference>
<dbReference type="InterPro" id="IPR017972">
    <property type="entry name" value="Cyt_P450_CS"/>
</dbReference>
<dbReference type="Gene3D" id="1.10.630.10">
    <property type="entry name" value="Cytochrome P450"/>
    <property type="match status" value="1"/>
</dbReference>
<dbReference type="GO" id="GO:0016705">
    <property type="term" value="F:oxidoreductase activity, acting on paired donors, with incorporation or reduction of molecular oxygen"/>
    <property type="evidence" value="ECO:0007669"/>
    <property type="project" value="InterPro"/>
</dbReference>
<evidence type="ECO:0000256" key="6">
    <source>
        <dbReference type="ARBA" id="ARBA00023033"/>
    </source>
</evidence>
<evidence type="ECO:0000313" key="10">
    <source>
        <dbReference type="Proteomes" id="UP000282084"/>
    </source>
</evidence>
<organism evidence="9 10">
    <name type="scientific">Saccharothrix australiensis</name>
    <dbReference type="NCBI Taxonomy" id="2072"/>
    <lineage>
        <taxon>Bacteria</taxon>
        <taxon>Bacillati</taxon>
        <taxon>Actinomycetota</taxon>
        <taxon>Actinomycetes</taxon>
        <taxon>Pseudonocardiales</taxon>
        <taxon>Pseudonocardiaceae</taxon>
        <taxon>Saccharothrix</taxon>
    </lineage>
</organism>
<dbReference type="PRINTS" id="PR00359">
    <property type="entry name" value="BP450"/>
</dbReference>
<gene>
    <name evidence="9" type="ORF">C8E97_4828</name>
</gene>
<evidence type="ECO:0000256" key="8">
    <source>
        <dbReference type="SAM" id="MobiDB-lite"/>
    </source>
</evidence>
<dbReference type="PANTHER" id="PTHR46696">
    <property type="entry name" value="P450, PUTATIVE (EUROFUNG)-RELATED"/>
    <property type="match status" value="1"/>
</dbReference>
<dbReference type="FunFam" id="1.10.630.10:FF:000018">
    <property type="entry name" value="Cytochrome P450 monooxygenase"/>
    <property type="match status" value="1"/>
</dbReference>
<evidence type="ECO:0000256" key="2">
    <source>
        <dbReference type="ARBA" id="ARBA00022617"/>
    </source>
</evidence>
<sequence length="394" mass="42724">MGPPAECARLRAHTPVAPVRLGSDGVAWYLTRYEDVRAALADPRLIRPDITAWPPGAPPGDAPRLVTMMELDGPGHRALRRAVAEPFGLKAVEALAPRLRALADRLLDDLAAGSDSGDLVTGFAEPFPLLVMCELVGIPYAERDLFLGPADAALGALLTLEAGRSVTGFLRSYALDLAERKRREPGRDVLTDLVRRWDAGDLAEEDVLAFTLSMLVAGYRTTTMFLADALLVLLTHPARLADLRRHPEIMPTAVEELLRHLPVMNANVVLLAEEQVEIADRVVRAGEAVVPSIASANRDERVFAEPDRLDLRRAPNPHLAFGRGVHNCFGAHLARAELAVGLAAVLDRFPHLQLTADPRSLPWEDDSPAKSPLRLPVTWRNPAGEPCPAGDGVL</sequence>
<keyword evidence="6 7" id="KW-0503">Monooxygenase</keyword>
<evidence type="ECO:0000256" key="3">
    <source>
        <dbReference type="ARBA" id="ARBA00022723"/>
    </source>
</evidence>
<name>A0A495W3S2_9PSEU</name>
<keyword evidence="10" id="KW-1185">Reference proteome</keyword>
<keyword evidence="4 7" id="KW-0560">Oxidoreductase</keyword>
<dbReference type="Pfam" id="PF00067">
    <property type="entry name" value="p450"/>
    <property type="match status" value="1"/>
</dbReference>
<evidence type="ECO:0000256" key="1">
    <source>
        <dbReference type="ARBA" id="ARBA00010617"/>
    </source>
</evidence>
<dbReference type="InterPro" id="IPR002397">
    <property type="entry name" value="Cyt_P450_B"/>
</dbReference>
<dbReference type="EMBL" id="RBXO01000001">
    <property type="protein sequence ID" value="RKT56139.1"/>
    <property type="molecule type" value="Genomic_DNA"/>
</dbReference>
<dbReference type="SUPFAM" id="SSF48264">
    <property type="entry name" value="Cytochrome P450"/>
    <property type="match status" value="1"/>
</dbReference>
<proteinExistence type="inferred from homology"/>
<comment type="caution">
    <text evidence="9">The sequence shown here is derived from an EMBL/GenBank/DDBJ whole genome shotgun (WGS) entry which is preliminary data.</text>
</comment>
<comment type="similarity">
    <text evidence="1 7">Belongs to the cytochrome P450 family.</text>
</comment>
<dbReference type="GO" id="GO:0004497">
    <property type="term" value="F:monooxygenase activity"/>
    <property type="evidence" value="ECO:0007669"/>
    <property type="project" value="UniProtKB-KW"/>
</dbReference>
<accession>A0A495W3S2</accession>
<evidence type="ECO:0000313" key="9">
    <source>
        <dbReference type="EMBL" id="RKT56139.1"/>
    </source>
</evidence>
<dbReference type="GO" id="GO:0005506">
    <property type="term" value="F:iron ion binding"/>
    <property type="evidence" value="ECO:0007669"/>
    <property type="project" value="InterPro"/>
</dbReference>
<keyword evidence="3 7" id="KW-0479">Metal-binding</keyword>
<feature type="region of interest" description="Disordered" evidence="8">
    <location>
        <begin position="357"/>
        <end position="394"/>
    </location>
</feature>
<dbReference type="InterPro" id="IPR036396">
    <property type="entry name" value="Cyt_P450_sf"/>
</dbReference>
<dbReference type="GO" id="GO:0020037">
    <property type="term" value="F:heme binding"/>
    <property type="evidence" value="ECO:0007669"/>
    <property type="project" value="InterPro"/>
</dbReference>
<evidence type="ECO:0000256" key="4">
    <source>
        <dbReference type="ARBA" id="ARBA00023002"/>
    </source>
</evidence>
<dbReference type="Proteomes" id="UP000282084">
    <property type="component" value="Unassembled WGS sequence"/>
</dbReference>
<dbReference type="OrthoDB" id="3435869at2"/>
<dbReference type="InterPro" id="IPR001128">
    <property type="entry name" value="Cyt_P450"/>
</dbReference>
<protein>
    <submittedName>
        <fullName evidence="9">Nocardicin N-oxygenase</fullName>
    </submittedName>
</protein>
<evidence type="ECO:0000256" key="7">
    <source>
        <dbReference type="RuleBase" id="RU000461"/>
    </source>
</evidence>
<reference evidence="9 10" key="1">
    <citation type="submission" date="2018-10" db="EMBL/GenBank/DDBJ databases">
        <title>Sequencing the genomes of 1000 actinobacteria strains.</title>
        <authorList>
            <person name="Klenk H.-P."/>
        </authorList>
    </citation>
    <scope>NUCLEOTIDE SEQUENCE [LARGE SCALE GENOMIC DNA]</scope>
    <source>
        <strain evidence="9 10">DSM 43800</strain>
    </source>
</reference>
<evidence type="ECO:0000256" key="5">
    <source>
        <dbReference type="ARBA" id="ARBA00023004"/>
    </source>
</evidence>